<accession>A0A1U2D7L1</accession>
<keyword evidence="1" id="KW-0812">Transmembrane</keyword>
<dbReference type="EMBL" id="FVGW01000004">
    <property type="protein sequence ID" value="SKM05375.1"/>
    <property type="molecule type" value="Genomic_DNA"/>
</dbReference>
<dbReference type="Proteomes" id="UP000190074">
    <property type="component" value="Unassembled WGS sequence"/>
</dbReference>
<evidence type="ECO:0000313" key="3">
    <source>
        <dbReference type="Proteomes" id="UP000190074"/>
    </source>
</evidence>
<protein>
    <submittedName>
        <fullName evidence="2">Uncharacterized protein</fullName>
    </submittedName>
</protein>
<evidence type="ECO:0000313" key="2">
    <source>
        <dbReference type="EMBL" id="SKM05375.1"/>
    </source>
</evidence>
<gene>
    <name evidence="2" type="ORF">SAMEA2259716_02450</name>
</gene>
<feature type="transmembrane region" description="Helical" evidence="1">
    <location>
        <begin position="12"/>
        <end position="34"/>
    </location>
</feature>
<keyword evidence="1" id="KW-1133">Transmembrane helix</keyword>
<proteinExistence type="predicted"/>
<keyword evidence="1" id="KW-0472">Membrane</keyword>
<reference evidence="2 3" key="1">
    <citation type="submission" date="2016-11" db="EMBL/GenBank/DDBJ databases">
        <authorList>
            <consortium name="Pathogen Informatics"/>
        </authorList>
    </citation>
    <scope>NUCLEOTIDE SEQUENCE [LARGE SCALE GENOMIC DNA]</scope>
    <source>
        <strain evidence="2 3">911</strain>
    </source>
</reference>
<sequence>MEADWARLLSENWPTLTLVAALLFGIYVCVRFLVLTFDSVSRALGPVGKFIRSRRAISKAEADGLRRQVGYLDGQVRSLLYRDECYFAYMLADQEWHHRHELLAAANGWTFEPHLPFLAFRDRWMRERGLEKELELWR</sequence>
<dbReference type="AlphaFoldDB" id="A0A1U2D7L1"/>
<name>A0A1U2D7L1_9MYCO</name>
<organism evidence="2 3">
    <name type="scientific">Mycobacteroides abscessus subsp. massiliense</name>
    <dbReference type="NCBI Taxonomy" id="1962118"/>
    <lineage>
        <taxon>Bacteria</taxon>
        <taxon>Bacillati</taxon>
        <taxon>Actinomycetota</taxon>
        <taxon>Actinomycetes</taxon>
        <taxon>Mycobacteriales</taxon>
        <taxon>Mycobacteriaceae</taxon>
        <taxon>Mycobacteroides</taxon>
        <taxon>Mycobacteroides abscessus</taxon>
    </lineage>
</organism>
<evidence type="ECO:0000256" key="1">
    <source>
        <dbReference type="SAM" id="Phobius"/>
    </source>
</evidence>